<dbReference type="SUPFAM" id="SSF51735">
    <property type="entry name" value="NAD(P)-binding Rossmann-fold domains"/>
    <property type="match status" value="1"/>
</dbReference>
<dbReference type="InterPro" id="IPR002347">
    <property type="entry name" value="SDR_fam"/>
</dbReference>
<name>A0A1H6EW30_9ACTN</name>
<dbReference type="Pfam" id="PF13561">
    <property type="entry name" value="adh_short_C2"/>
    <property type="match status" value="1"/>
</dbReference>
<evidence type="ECO:0000313" key="1">
    <source>
        <dbReference type="EMBL" id="SEH01972.1"/>
    </source>
</evidence>
<gene>
    <name evidence="1" type="ORF">SAMN05444920_12328</name>
</gene>
<reference evidence="1 2" key="1">
    <citation type="submission" date="2016-10" db="EMBL/GenBank/DDBJ databases">
        <authorList>
            <person name="de Groot N.N."/>
        </authorList>
    </citation>
    <scope>NUCLEOTIDE SEQUENCE [LARGE SCALE GENOMIC DNA]</scope>
    <source>
        <strain evidence="1 2">CGMCC 4.7037</strain>
    </source>
</reference>
<evidence type="ECO:0000313" key="2">
    <source>
        <dbReference type="Proteomes" id="UP000236732"/>
    </source>
</evidence>
<keyword evidence="2" id="KW-1185">Reference proteome</keyword>
<organism evidence="1 2">
    <name type="scientific">Nonomuraea solani</name>
    <dbReference type="NCBI Taxonomy" id="1144553"/>
    <lineage>
        <taxon>Bacteria</taxon>
        <taxon>Bacillati</taxon>
        <taxon>Actinomycetota</taxon>
        <taxon>Actinomycetes</taxon>
        <taxon>Streptosporangiales</taxon>
        <taxon>Streptosporangiaceae</taxon>
        <taxon>Nonomuraea</taxon>
    </lineage>
</organism>
<dbReference type="InterPro" id="IPR036291">
    <property type="entry name" value="NAD(P)-bd_dom_sf"/>
</dbReference>
<dbReference type="AlphaFoldDB" id="A0A1H6EW30"/>
<accession>A0A1H6EW30</accession>
<dbReference type="Gene3D" id="3.40.50.720">
    <property type="entry name" value="NAD(P)-binding Rossmann-like Domain"/>
    <property type="match status" value="1"/>
</dbReference>
<proteinExistence type="predicted"/>
<dbReference type="EMBL" id="FNVT01000023">
    <property type="protein sequence ID" value="SEH01972.1"/>
    <property type="molecule type" value="Genomic_DNA"/>
</dbReference>
<sequence length="54" mass="5766">MTDEIRGAMSEQTPAGHLAGTEEPARLVAFLCSPQGQWINGQHLLSNGGFRTAL</sequence>
<dbReference type="Proteomes" id="UP000236732">
    <property type="component" value="Unassembled WGS sequence"/>
</dbReference>
<protein>
    <submittedName>
        <fullName evidence="1">3-oxoacyl-[acyl-carrier protein] reductase</fullName>
    </submittedName>
</protein>